<dbReference type="RefSeq" id="WP_075866152.1">
    <property type="nucleotide sequence ID" value="NZ_BDJL01000120.1"/>
</dbReference>
<reference evidence="2" key="1">
    <citation type="submission" date="2016-12" db="EMBL/GenBank/DDBJ databases">
        <title>Draft Genome Sequences od Carboxydothermus pertinax and islandicus, Hydrogenogenic Carboxydotrophic Bacteria.</title>
        <authorList>
            <person name="Fukuyama Y."/>
            <person name="Ohmae K."/>
            <person name="Yoneda Y."/>
            <person name="Yoshida T."/>
            <person name="Sako Y."/>
        </authorList>
    </citation>
    <scope>NUCLEOTIDE SEQUENCE [LARGE SCALE GENOMIC DNA]</scope>
    <source>
        <strain evidence="2">SET</strain>
    </source>
</reference>
<comment type="caution">
    <text evidence="1">The sequence shown here is derived from an EMBL/GenBank/DDBJ whole genome shotgun (WGS) entry which is preliminary data.</text>
</comment>
<dbReference type="SUPFAM" id="SSF54285">
    <property type="entry name" value="MoaD/ThiS"/>
    <property type="match status" value="1"/>
</dbReference>
<protein>
    <recommendedName>
        <fullName evidence="3">Molybdopterin synthase sulfur carrier subunit</fullName>
    </recommendedName>
</protein>
<accession>A0A1L8D462</accession>
<organism evidence="1 2">
    <name type="scientific">Carboxydothermus islandicus</name>
    <dbReference type="NCBI Taxonomy" id="661089"/>
    <lineage>
        <taxon>Bacteria</taxon>
        <taxon>Bacillati</taxon>
        <taxon>Bacillota</taxon>
        <taxon>Clostridia</taxon>
        <taxon>Thermoanaerobacterales</taxon>
        <taxon>Thermoanaerobacteraceae</taxon>
        <taxon>Carboxydothermus</taxon>
    </lineage>
</organism>
<dbReference type="InterPro" id="IPR012675">
    <property type="entry name" value="Beta-grasp_dom_sf"/>
</dbReference>
<name>A0A1L8D462_9THEO</name>
<sequence length="81" mass="9041">MSNISVQVKVDNFLLKNSLRLKACHEIVEVPELSSISTLLEIIGLNKDLISFVTVNGERKDLAYKLQENDVVAFYPYISGG</sequence>
<proteinExistence type="predicted"/>
<evidence type="ECO:0008006" key="3">
    <source>
        <dbReference type="Google" id="ProtNLM"/>
    </source>
</evidence>
<dbReference type="InterPro" id="IPR016155">
    <property type="entry name" value="Mopterin_synth/thiamin_S_b"/>
</dbReference>
<dbReference type="Gene3D" id="3.10.20.30">
    <property type="match status" value="1"/>
</dbReference>
<evidence type="ECO:0000313" key="1">
    <source>
        <dbReference type="EMBL" id="GAV25963.1"/>
    </source>
</evidence>
<evidence type="ECO:0000313" key="2">
    <source>
        <dbReference type="Proteomes" id="UP000187338"/>
    </source>
</evidence>
<dbReference type="Proteomes" id="UP000187338">
    <property type="component" value="Unassembled WGS sequence"/>
</dbReference>
<keyword evidence="2" id="KW-1185">Reference proteome</keyword>
<gene>
    <name evidence="1" type="ORF">ciss_18960</name>
</gene>
<dbReference type="AlphaFoldDB" id="A0A1L8D462"/>
<dbReference type="OrthoDB" id="1808557at2"/>
<dbReference type="EMBL" id="BDJL01000120">
    <property type="protein sequence ID" value="GAV25963.1"/>
    <property type="molecule type" value="Genomic_DNA"/>
</dbReference>
<dbReference type="STRING" id="661089.ciss_18960"/>